<comment type="subcellular location">
    <subcellularLocation>
        <location evidence="1">Membrane</location>
        <topology evidence="1">Multi-pass membrane protein</topology>
    </subcellularLocation>
</comment>
<protein>
    <recommendedName>
        <fullName evidence="6">G-protein coupled receptors family 2 profile 2 domain-containing protein</fullName>
    </recommendedName>
</protein>
<dbReference type="PANTHER" id="PTHR45620:SF43">
    <property type="entry name" value="HECTOR, ISOFORM A"/>
    <property type="match status" value="1"/>
</dbReference>
<dbReference type="InterPro" id="IPR000832">
    <property type="entry name" value="GPCR_2_secretin-like"/>
</dbReference>
<proteinExistence type="predicted"/>
<dbReference type="Gene3D" id="2.10.25.10">
    <property type="entry name" value="Laminin"/>
    <property type="match status" value="1"/>
</dbReference>
<reference evidence="7 8" key="1">
    <citation type="submission" date="2024-05" db="EMBL/GenBank/DDBJ databases">
        <title>Culex pipiens pipiens assembly and annotation.</title>
        <authorList>
            <person name="Alout H."/>
            <person name="Durand T."/>
        </authorList>
    </citation>
    <scope>NUCLEOTIDE SEQUENCE [LARGE SCALE GENOMIC DNA]</scope>
    <source>
        <strain evidence="7">HA-2024</strain>
        <tissue evidence="7">Whole body</tissue>
    </source>
</reference>
<evidence type="ECO:0000313" key="7">
    <source>
        <dbReference type="EMBL" id="KAL1395867.1"/>
    </source>
</evidence>
<feature type="transmembrane region" description="Helical" evidence="5">
    <location>
        <begin position="44"/>
        <end position="64"/>
    </location>
</feature>
<evidence type="ECO:0000256" key="4">
    <source>
        <dbReference type="ARBA" id="ARBA00023136"/>
    </source>
</evidence>
<gene>
    <name evidence="7" type="ORF">pipiens_010919</name>
</gene>
<feature type="domain" description="G-protein coupled receptors family 2 profile 2" evidence="6">
    <location>
        <begin position="1"/>
        <end position="182"/>
    </location>
</feature>
<evidence type="ECO:0000256" key="1">
    <source>
        <dbReference type="ARBA" id="ARBA00004141"/>
    </source>
</evidence>
<dbReference type="InterPro" id="IPR036084">
    <property type="entry name" value="Ser_inhib-like_sf"/>
</dbReference>
<comment type="caution">
    <text evidence="7">The sequence shown here is derived from an EMBL/GenBank/DDBJ whole genome shotgun (WGS) entry which is preliminary data.</text>
</comment>
<evidence type="ECO:0000256" key="5">
    <source>
        <dbReference type="SAM" id="Phobius"/>
    </source>
</evidence>
<keyword evidence="4 5" id="KW-0472">Membrane</keyword>
<dbReference type="GO" id="GO:0016020">
    <property type="term" value="C:membrane"/>
    <property type="evidence" value="ECO:0007669"/>
    <property type="project" value="UniProtKB-SubCell"/>
</dbReference>
<evidence type="ECO:0000259" key="6">
    <source>
        <dbReference type="PROSITE" id="PS50261"/>
    </source>
</evidence>
<dbReference type="InterPro" id="IPR017981">
    <property type="entry name" value="GPCR_2-like_7TM"/>
</dbReference>
<name>A0ABD1D8H6_CULPP</name>
<keyword evidence="8" id="KW-1185">Reference proteome</keyword>
<dbReference type="CDD" id="cd19941">
    <property type="entry name" value="TIL"/>
    <property type="match status" value="1"/>
</dbReference>
<feature type="transmembrane region" description="Helical" evidence="5">
    <location>
        <begin position="130"/>
        <end position="147"/>
    </location>
</feature>
<feature type="transmembrane region" description="Helical" evidence="5">
    <location>
        <begin position="159"/>
        <end position="180"/>
    </location>
</feature>
<dbReference type="PRINTS" id="PR00249">
    <property type="entry name" value="GPCRSECRETIN"/>
</dbReference>
<sequence length="283" mass="32316">NWCISLHILLHYLMLVNYFWMFCEGLHLHLVLVIVFIKDAIAMRWFMTIGWVVPLGLISFYATFRNNYTADTEHCWMDESHAMWLLTVPVFLSLAASLVFLVNVVRVLLTKLNSTSPNPAPLGLKKATRATLILIPLFGLQHILLPFRPNKGCDLERYYQVVSAVLISLQGACVSCLFCFANHDVIFAIKCQLSRFIPDLVQHPFRESYNGGQVQTQSRDMMTFRRVGRPCGKSCGTYGQLCAMKRINRCQCLVGFARNRSGACIYHKHCPVNLQDAEFLEFV</sequence>
<dbReference type="InterPro" id="IPR050332">
    <property type="entry name" value="GPCR_2"/>
</dbReference>
<evidence type="ECO:0000256" key="2">
    <source>
        <dbReference type="ARBA" id="ARBA00022692"/>
    </source>
</evidence>
<dbReference type="AlphaFoldDB" id="A0ABD1D8H6"/>
<keyword evidence="3 5" id="KW-1133">Transmembrane helix</keyword>
<evidence type="ECO:0000313" key="8">
    <source>
        <dbReference type="Proteomes" id="UP001562425"/>
    </source>
</evidence>
<accession>A0ABD1D8H6</accession>
<dbReference type="Gene3D" id="1.20.1070.10">
    <property type="entry name" value="Rhodopsin 7-helix transmembrane proteins"/>
    <property type="match status" value="1"/>
</dbReference>
<dbReference type="SUPFAM" id="SSF57567">
    <property type="entry name" value="Serine protease inhibitors"/>
    <property type="match status" value="1"/>
</dbReference>
<dbReference type="PANTHER" id="PTHR45620">
    <property type="entry name" value="PDF RECEPTOR-LIKE PROTEIN-RELATED"/>
    <property type="match status" value="1"/>
</dbReference>
<feature type="transmembrane region" description="Helical" evidence="5">
    <location>
        <begin position="18"/>
        <end position="37"/>
    </location>
</feature>
<dbReference type="Pfam" id="PF00002">
    <property type="entry name" value="7tm_2"/>
    <property type="match status" value="1"/>
</dbReference>
<evidence type="ECO:0000256" key="3">
    <source>
        <dbReference type="ARBA" id="ARBA00022989"/>
    </source>
</evidence>
<keyword evidence="2 5" id="KW-0812">Transmembrane</keyword>
<organism evidence="7 8">
    <name type="scientific">Culex pipiens pipiens</name>
    <name type="common">Northern house mosquito</name>
    <dbReference type="NCBI Taxonomy" id="38569"/>
    <lineage>
        <taxon>Eukaryota</taxon>
        <taxon>Metazoa</taxon>
        <taxon>Ecdysozoa</taxon>
        <taxon>Arthropoda</taxon>
        <taxon>Hexapoda</taxon>
        <taxon>Insecta</taxon>
        <taxon>Pterygota</taxon>
        <taxon>Neoptera</taxon>
        <taxon>Endopterygota</taxon>
        <taxon>Diptera</taxon>
        <taxon>Nematocera</taxon>
        <taxon>Culicoidea</taxon>
        <taxon>Culicidae</taxon>
        <taxon>Culicinae</taxon>
        <taxon>Culicini</taxon>
        <taxon>Culex</taxon>
        <taxon>Culex</taxon>
    </lineage>
</organism>
<feature type="transmembrane region" description="Helical" evidence="5">
    <location>
        <begin position="84"/>
        <end position="109"/>
    </location>
</feature>
<dbReference type="EMBL" id="JBEHCU010006950">
    <property type="protein sequence ID" value="KAL1395867.1"/>
    <property type="molecule type" value="Genomic_DNA"/>
</dbReference>
<dbReference type="PROSITE" id="PS50261">
    <property type="entry name" value="G_PROTEIN_RECEP_F2_4"/>
    <property type="match status" value="1"/>
</dbReference>
<feature type="non-terminal residue" evidence="7">
    <location>
        <position position="1"/>
    </location>
</feature>
<dbReference type="Proteomes" id="UP001562425">
    <property type="component" value="Unassembled WGS sequence"/>
</dbReference>